<sequence>MVFTIIIRSNSGNYGGVLKTFLKYDRTINKPRNIKEMKEWELIERKIRIMLFLGGVVF</sequence>
<evidence type="ECO:0000313" key="2">
    <source>
        <dbReference type="Proteomes" id="UP001231362"/>
    </source>
</evidence>
<organism evidence="1 2">
    <name type="scientific">Anoxybacillus andreesenii</name>
    <dbReference type="NCBI Taxonomy" id="1325932"/>
    <lineage>
        <taxon>Bacteria</taxon>
        <taxon>Bacillati</taxon>
        <taxon>Bacillota</taxon>
        <taxon>Bacilli</taxon>
        <taxon>Bacillales</taxon>
        <taxon>Anoxybacillaceae</taxon>
        <taxon>Anoxybacillus</taxon>
    </lineage>
</organism>
<evidence type="ECO:0000313" key="1">
    <source>
        <dbReference type="EMBL" id="MDQ0153706.1"/>
    </source>
</evidence>
<comment type="caution">
    <text evidence="1">The sequence shown here is derived from an EMBL/GenBank/DDBJ whole genome shotgun (WGS) entry which is preliminary data.</text>
</comment>
<reference evidence="1 2" key="1">
    <citation type="submission" date="2023-07" db="EMBL/GenBank/DDBJ databases">
        <title>Genomic Encyclopedia of Type Strains, Phase IV (KMG-IV): sequencing the most valuable type-strain genomes for metagenomic binning, comparative biology and taxonomic classification.</title>
        <authorList>
            <person name="Goeker M."/>
        </authorList>
    </citation>
    <scope>NUCLEOTIDE SEQUENCE [LARGE SCALE GENOMIC DNA]</scope>
    <source>
        <strain evidence="1 2">DSM 23948</strain>
    </source>
</reference>
<protein>
    <submittedName>
        <fullName evidence="1">Uncharacterized protein</fullName>
    </submittedName>
</protein>
<name>A0ABT9UYC3_9BACL</name>
<proteinExistence type="predicted"/>
<keyword evidence="2" id="KW-1185">Reference proteome</keyword>
<dbReference type="Proteomes" id="UP001231362">
    <property type="component" value="Unassembled WGS sequence"/>
</dbReference>
<accession>A0ABT9UYC3</accession>
<dbReference type="EMBL" id="JAUSTU010000001">
    <property type="protein sequence ID" value="MDQ0153706.1"/>
    <property type="molecule type" value="Genomic_DNA"/>
</dbReference>
<gene>
    <name evidence="1" type="ORF">J2S07_000004</name>
</gene>